<evidence type="ECO:0000313" key="5">
    <source>
        <dbReference type="Proteomes" id="UP000295788"/>
    </source>
</evidence>
<name>A0A4R3KBY5_9BACI</name>
<proteinExistence type="predicted"/>
<keyword evidence="2" id="KW-0812">Transmembrane</keyword>
<dbReference type="PANTHER" id="PTHR43156:SF2">
    <property type="entry name" value="STAGE II SPORULATION PROTEIN E"/>
    <property type="match status" value="1"/>
</dbReference>
<feature type="transmembrane region" description="Helical" evidence="2">
    <location>
        <begin position="157"/>
        <end position="183"/>
    </location>
</feature>
<dbReference type="SUPFAM" id="SSF81606">
    <property type="entry name" value="PP2C-like"/>
    <property type="match status" value="1"/>
</dbReference>
<feature type="transmembrane region" description="Helical" evidence="2">
    <location>
        <begin position="226"/>
        <end position="252"/>
    </location>
</feature>
<dbReference type="SMART" id="SM00331">
    <property type="entry name" value="PP2C_SIG"/>
    <property type="match status" value="1"/>
</dbReference>
<keyword evidence="1" id="KW-0378">Hydrolase</keyword>
<dbReference type="NCBIfam" id="TIGR02865">
    <property type="entry name" value="spore_II_E"/>
    <property type="match status" value="1"/>
</dbReference>
<dbReference type="Proteomes" id="UP000295788">
    <property type="component" value="Unassembled WGS sequence"/>
</dbReference>
<sequence>MLEKLNVKSGLALRTEIVTWFMDWILSSFQQKLNQLFHLLFRKWEIGYIMMGFLLGRAMILNELSPFGIPFFAVMYHLKREKLLFISLAILLGANLAVHNQAALIFAGMIIFFFTQKWLDTKGKTDLSYTPFLTFVAILLPQVLVHLYDHSSQIYDYFLAGIESVLGFVLTLIFVQAMPIIIYHREQVSLEQEEVIALIILLASVMTGTLGWHVQNFSIEHIASRYFILLFALVGGGSIGSAVGVVTGLILSLSNPNAIYQISLLAFSGLLAGLLKHANKLGVAFGLILGTTILSIYLGNQSEIWISFGESTVAILLLIFTPKTLIKNIAKFIPGTVEFQNHYQEYVAKIRNITSSKIEQYAKMFTQLANSFREISANPKIDETEQLDHFMSQVASKQCQNCFKKNKCWNEEFFKTYKIMTDVMTHIELKGKLAKKDIPVEWVNHCVKYDKTTAELNRIYEEYGNDLYWKNQLEESRQLVAYQLYGVSQVMKDLAEEIKKEGMELSVQEKQIYQSLEQLGLSIRHVNIVNLDEGNVEMEVSQPNCNGRDECAKVIAPLISEVLNENIVVSNKDCQFSSDGTCRMYLRSAKNYEVDTGFAGVAKGGSWLSGDSFSTIEIGNGKFAVALSDGMGNGERAQTESKATLELLQQLLQSGIDETLAIKTINSVLLLRSQEEIFSTVDLAIIDLFNGYTKFLKVGSTPSFIKRGDEVIMVSANNLPVGIMEDIDIDSVGQDLKPGDLLIMMTDGIYDSANHAVNKELWMKRMIQEIETDVPQEFADLLIEKVIRSLQGGIVDDMTVVVSKIDTYKPEWATIKIPGIKRIEREKMIQ</sequence>
<dbReference type="InterPro" id="IPR001932">
    <property type="entry name" value="PPM-type_phosphatase-like_dom"/>
</dbReference>
<accession>A0A4R3KBY5</accession>
<dbReference type="RefSeq" id="WP_132769906.1">
    <property type="nucleotide sequence ID" value="NZ_SMAB01000018.1"/>
</dbReference>
<organism evidence="4 5">
    <name type="scientific">Tepidibacillus fermentans</name>
    <dbReference type="NCBI Taxonomy" id="1281767"/>
    <lineage>
        <taxon>Bacteria</taxon>
        <taxon>Bacillati</taxon>
        <taxon>Bacillota</taxon>
        <taxon>Bacilli</taxon>
        <taxon>Bacillales</taxon>
        <taxon>Bacillaceae</taxon>
        <taxon>Tepidibacillus</taxon>
    </lineage>
</organism>
<feature type="transmembrane region" description="Helical" evidence="2">
    <location>
        <begin position="127"/>
        <end position="145"/>
    </location>
</feature>
<dbReference type="InterPro" id="IPR036457">
    <property type="entry name" value="PPM-type-like_dom_sf"/>
</dbReference>
<gene>
    <name evidence="4" type="ORF">EDD72_11822</name>
</gene>
<dbReference type="InterPro" id="IPR052016">
    <property type="entry name" value="Bact_Sigma-Reg"/>
</dbReference>
<evidence type="ECO:0000256" key="1">
    <source>
        <dbReference type="ARBA" id="ARBA00022801"/>
    </source>
</evidence>
<feature type="transmembrane region" description="Helical" evidence="2">
    <location>
        <begin position="195"/>
        <end position="214"/>
    </location>
</feature>
<evidence type="ECO:0000256" key="2">
    <source>
        <dbReference type="SAM" id="Phobius"/>
    </source>
</evidence>
<protein>
    <submittedName>
        <fullName evidence="4">Stage II sporulation protein E</fullName>
    </submittedName>
</protein>
<keyword evidence="2" id="KW-0472">Membrane</keyword>
<dbReference type="EMBL" id="SMAB01000018">
    <property type="protein sequence ID" value="TCS80151.1"/>
    <property type="molecule type" value="Genomic_DNA"/>
</dbReference>
<reference evidence="4 5" key="1">
    <citation type="submission" date="2019-03" db="EMBL/GenBank/DDBJ databases">
        <title>Genomic Encyclopedia of Type Strains, Phase IV (KMG-IV): sequencing the most valuable type-strain genomes for metagenomic binning, comparative biology and taxonomic classification.</title>
        <authorList>
            <person name="Goeker M."/>
        </authorList>
    </citation>
    <scope>NUCLEOTIDE SEQUENCE [LARGE SCALE GENOMIC DNA]</scope>
    <source>
        <strain evidence="4 5">DSM 23802</strain>
    </source>
</reference>
<dbReference type="SMART" id="SM00332">
    <property type="entry name" value="PP2Cc"/>
    <property type="match status" value="1"/>
</dbReference>
<dbReference type="AlphaFoldDB" id="A0A4R3KBY5"/>
<feature type="transmembrane region" description="Helical" evidence="2">
    <location>
        <begin position="83"/>
        <end position="115"/>
    </location>
</feature>
<dbReference type="Pfam" id="PF19732">
    <property type="entry name" value="SpoIIE_N"/>
    <property type="match status" value="1"/>
</dbReference>
<feature type="transmembrane region" description="Helical" evidence="2">
    <location>
        <begin position="46"/>
        <end position="76"/>
    </location>
</feature>
<keyword evidence="5" id="KW-1185">Reference proteome</keyword>
<feature type="domain" description="PPM-type phosphatase" evidence="3">
    <location>
        <begin position="595"/>
        <end position="805"/>
    </location>
</feature>
<evidence type="ECO:0000259" key="3">
    <source>
        <dbReference type="PROSITE" id="PS51746"/>
    </source>
</evidence>
<dbReference type="Pfam" id="PF07228">
    <property type="entry name" value="SpoIIE"/>
    <property type="match status" value="1"/>
</dbReference>
<evidence type="ECO:0000313" key="4">
    <source>
        <dbReference type="EMBL" id="TCS80151.1"/>
    </source>
</evidence>
<dbReference type="PANTHER" id="PTHR43156">
    <property type="entry name" value="STAGE II SPORULATION PROTEIN E-RELATED"/>
    <property type="match status" value="1"/>
</dbReference>
<dbReference type="Gene3D" id="3.60.40.10">
    <property type="entry name" value="PPM-type phosphatase domain"/>
    <property type="match status" value="1"/>
</dbReference>
<dbReference type="GO" id="GO:0004722">
    <property type="term" value="F:protein serine/threonine phosphatase activity"/>
    <property type="evidence" value="ECO:0007669"/>
    <property type="project" value="InterPro"/>
</dbReference>
<feature type="transmembrane region" description="Helical" evidence="2">
    <location>
        <begin position="258"/>
        <end position="274"/>
    </location>
</feature>
<dbReference type="PROSITE" id="PS51746">
    <property type="entry name" value="PPM_2"/>
    <property type="match status" value="1"/>
</dbReference>
<dbReference type="InterPro" id="IPR045768">
    <property type="entry name" value="SpoIIE_N"/>
</dbReference>
<comment type="caution">
    <text evidence="4">The sequence shown here is derived from an EMBL/GenBank/DDBJ whole genome shotgun (WGS) entry which is preliminary data.</text>
</comment>
<keyword evidence="2" id="KW-1133">Transmembrane helix</keyword>
<feature type="transmembrane region" description="Helical" evidence="2">
    <location>
        <begin position="281"/>
        <end position="298"/>
    </location>
</feature>
<dbReference type="OrthoDB" id="9763774at2"/>
<dbReference type="InterPro" id="IPR014221">
    <property type="entry name" value="SpoII_E"/>
</dbReference>